<evidence type="ECO:0000256" key="5">
    <source>
        <dbReference type="ARBA" id="ARBA00019746"/>
    </source>
</evidence>
<evidence type="ECO:0000256" key="9">
    <source>
        <dbReference type="ARBA" id="ARBA00023015"/>
    </source>
</evidence>
<feature type="region of interest" description="Disordered" evidence="14">
    <location>
        <begin position="1"/>
        <end position="22"/>
    </location>
</feature>
<keyword evidence="16" id="KW-1185">Reference proteome</keyword>
<dbReference type="GO" id="GO:0005634">
    <property type="term" value="C:nucleus"/>
    <property type="evidence" value="ECO:0007669"/>
    <property type="project" value="UniProtKB-SubCell"/>
</dbReference>
<comment type="subcellular location">
    <subcellularLocation>
        <location evidence="2">Chromosome</location>
        <location evidence="2">Telomere</location>
    </subcellularLocation>
    <subcellularLocation>
        <location evidence="1">Nucleus</location>
    </subcellularLocation>
</comment>
<dbReference type="GeneID" id="25290211"/>
<evidence type="ECO:0000256" key="7">
    <source>
        <dbReference type="ARBA" id="ARBA00022694"/>
    </source>
</evidence>
<evidence type="ECO:0000256" key="10">
    <source>
        <dbReference type="ARBA" id="ARBA00023159"/>
    </source>
</evidence>
<evidence type="ECO:0000256" key="4">
    <source>
        <dbReference type="ARBA" id="ARBA00011534"/>
    </source>
</evidence>
<proteinExistence type="inferred from homology"/>
<keyword evidence="11" id="KW-0804">Transcription</keyword>
<evidence type="ECO:0000256" key="1">
    <source>
        <dbReference type="ARBA" id="ARBA00004123"/>
    </source>
</evidence>
<feature type="compositionally biased region" description="Polar residues" evidence="14">
    <location>
        <begin position="8"/>
        <end position="22"/>
    </location>
</feature>
<dbReference type="GO" id="GO:0008033">
    <property type="term" value="P:tRNA processing"/>
    <property type="evidence" value="ECO:0007669"/>
    <property type="project" value="UniProtKB-KW"/>
</dbReference>
<comment type="similarity">
    <text evidence="3">Belongs to the GON7 family.</text>
</comment>
<comment type="subunit">
    <text evidence="4">Component of the EKC/KEOPS complex composed of at least BUD32, CGI121, GON7, KAE1 and PCC1; the whole complex dimerizes.</text>
</comment>
<name>A0A0D2FYZ4_9EURO</name>
<feature type="region of interest" description="Disordered" evidence="14">
    <location>
        <begin position="70"/>
        <end position="108"/>
    </location>
</feature>
<feature type="compositionally biased region" description="Acidic residues" evidence="14">
    <location>
        <begin position="94"/>
        <end position="108"/>
    </location>
</feature>
<dbReference type="Pfam" id="PF08738">
    <property type="entry name" value="Gon7"/>
    <property type="match status" value="1"/>
</dbReference>
<dbReference type="OrthoDB" id="2288868at2759"/>
<evidence type="ECO:0000256" key="8">
    <source>
        <dbReference type="ARBA" id="ARBA00022895"/>
    </source>
</evidence>
<evidence type="ECO:0000256" key="13">
    <source>
        <dbReference type="ARBA" id="ARBA00025393"/>
    </source>
</evidence>
<evidence type="ECO:0000256" key="3">
    <source>
        <dbReference type="ARBA" id="ARBA00008529"/>
    </source>
</evidence>
<reference evidence="15 16" key="1">
    <citation type="submission" date="2015-01" db="EMBL/GenBank/DDBJ databases">
        <title>The Genome Sequence of Rhinocladiella mackenzie CBS 650.93.</title>
        <authorList>
            <consortium name="The Broad Institute Genomics Platform"/>
            <person name="Cuomo C."/>
            <person name="de Hoog S."/>
            <person name="Gorbushina A."/>
            <person name="Stielow B."/>
            <person name="Teixiera M."/>
            <person name="Abouelleil A."/>
            <person name="Chapman S.B."/>
            <person name="Priest M."/>
            <person name="Young S.K."/>
            <person name="Wortman J."/>
            <person name="Nusbaum C."/>
            <person name="Birren B."/>
        </authorList>
    </citation>
    <scope>NUCLEOTIDE SEQUENCE [LARGE SCALE GENOMIC DNA]</scope>
    <source>
        <strain evidence="15 16">CBS 650.93</strain>
    </source>
</reference>
<keyword evidence="12" id="KW-0539">Nucleus</keyword>
<dbReference type="GO" id="GO:0000781">
    <property type="term" value="C:chromosome, telomeric region"/>
    <property type="evidence" value="ECO:0007669"/>
    <property type="project" value="UniProtKB-SubCell"/>
</dbReference>
<evidence type="ECO:0000256" key="2">
    <source>
        <dbReference type="ARBA" id="ARBA00004574"/>
    </source>
</evidence>
<evidence type="ECO:0000313" key="16">
    <source>
        <dbReference type="Proteomes" id="UP000053617"/>
    </source>
</evidence>
<keyword evidence="10" id="KW-0010">Activator</keyword>
<comment type="function">
    <text evidence="13">Component of the EKC/KEOPS complex that is required for the formation of a threonylcarbamoyl group on adenosine at position 37 (t(6)A37) in tRNAs that read codons beginning with adenine. The complex is probably involved in the transfer of the threonylcarbamoyl moiety of threonylcarbamoyl-AMP (TC-AMP) to the N6 group of A37. GON7 likely plays a supporting role to the catalytic subunit KAE1 in the complex. The EKC/KEOPS complex also promotes both telomere uncapping and telomere elongation. The complex is required for efficient recruitment of transcriptional coactivators.</text>
</comment>
<dbReference type="RefSeq" id="XP_013274623.1">
    <property type="nucleotide sequence ID" value="XM_013419169.1"/>
</dbReference>
<evidence type="ECO:0000256" key="12">
    <source>
        <dbReference type="ARBA" id="ARBA00023242"/>
    </source>
</evidence>
<evidence type="ECO:0000313" key="15">
    <source>
        <dbReference type="EMBL" id="KIX07487.1"/>
    </source>
</evidence>
<gene>
    <name evidence="15" type="ORF">Z518_02140</name>
</gene>
<sequence length="108" mass="12075">MPEKIEASSATLRATYNSPSGPTDFQHVIIAPTPDNVGSIDTQAKMIYLSELRASSKMLQEEINQFLTDKMEEDKRAAGQENTSETSKQKTKDELEEENYGEEAEDDT</sequence>
<protein>
    <recommendedName>
        <fullName evidence="5">EKC/KEOPS complex subunit GON7</fullName>
    </recommendedName>
</protein>
<organism evidence="15 16">
    <name type="scientific">Rhinocladiella mackenziei CBS 650.93</name>
    <dbReference type="NCBI Taxonomy" id="1442369"/>
    <lineage>
        <taxon>Eukaryota</taxon>
        <taxon>Fungi</taxon>
        <taxon>Dikarya</taxon>
        <taxon>Ascomycota</taxon>
        <taxon>Pezizomycotina</taxon>
        <taxon>Eurotiomycetes</taxon>
        <taxon>Chaetothyriomycetidae</taxon>
        <taxon>Chaetothyriales</taxon>
        <taxon>Herpotrichiellaceae</taxon>
        <taxon>Rhinocladiella</taxon>
    </lineage>
</organism>
<keyword evidence="7" id="KW-0819">tRNA processing</keyword>
<keyword evidence="8" id="KW-0779">Telomere</keyword>
<keyword evidence="9" id="KW-0805">Transcription regulation</keyword>
<dbReference type="InterPro" id="IPR014849">
    <property type="entry name" value="EKC/KEOPS_Gon7"/>
</dbReference>
<dbReference type="Proteomes" id="UP000053617">
    <property type="component" value="Unassembled WGS sequence"/>
</dbReference>
<evidence type="ECO:0000256" key="11">
    <source>
        <dbReference type="ARBA" id="ARBA00023163"/>
    </source>
</evidence>
<keyword evidence="6" id="KW-0158">Chromosome</keyword>
<dbReference type="AlphaFoldDB" id="A0A0D2FYZ4"/>
<dbReference type="VEuPathDB" id="FungiDB:Z518_02140"/>
<dbReference type="HOGENOM" id="CLU_146833_2_1_1"/>
<evidence type="ECO:0000256" key="14">
    <source>
        <dbReference type="SAM" id="MobiDB-lite"/>
    </source>
</evidence>
<accession>A0A0D2FYZ4</accession>
<evidence type="ECO:0000256" key="6">
    <source>
        <dbReference type="ARBA" id="ARBA00022454"/>
    </source>
</evidence>
<dbReference type="EMBL" id="KN847476">
    <property type="protein sequence ID" value="KIX07487.1"/>
    <property type="molecule type" value="Genomic_DNA"/>
</dbReference>